<gene>
    <name evidence="2" type="ORF">NCTC13532_03203</name>
</gene>
<accession>A0A381FM57</accession>
<evidence type="ECO:0000313" key="3">
    <source>
        <dbReference type="Proteomes" id="UP000254282"/>
    </source>
</evidence>
<protein>
    <submittedName>
        <fullName evidence="2">Uncharacterized protein</fullName>
    </submittedName>
</protein>
<keyword evidence="1" id="KW-0812">Transmembrane</keyword>
<evidence type="ECO:0000256" key="1">
    <source>
        <dbReference type="SAM" id="Phobius"/>
    </source>
</evidence>
<feature type="transmembrane region" description="Helical" evidence="1">
    <location>
        <begin position="86"/>
        <end position="107"/>
    </location>
</feature>
<keyword evidence="1" id="KW-1133">Transmembrane helix</keyword>
<reference evidence="2 3" key="1">
    <citation type="submission" date="2018-06" db="EMBL/GenBank/DDBJ databases">
        <authorList>
            <consortium name="Pathogen Informatics"/>
            <person name="Doyle S."/>
        </authorList>
    </citation>
    <scope>NUCLEOTIDE SEQUENCE [LARGE SCALE GENOMIC DNA]</scope>
    <source>
        <strain evidence="2 3">NCTC13532</strain>
    </source>
</reference>
<feature type="transmembrane region" description="Helical" evidence="1">
    <location>
        <begin position="52"/>
        <end position="74"/>
    </location>
</feature>
<proteinExistence type="predicted"/>
<sequence length="249" mass="28357">MYSNTANIEQIEMIDNLPTYISLTFGLTTIVTLLLFTWTIRNSKSEQTQKKTMPIFIGLTIWLSIQAVLTLKNIYNSETNTFPPKIILTGILPTILTIILLFVTSKGRQFIDSLPLKNLTYLNIVRIPVELILFWLFLNKAIPELMTFEGRNFDILAGITAPIIAYFGLTKTKLSRHTILIWNFICLGLLLNIVLNALFSAPSPIQKFAFEQPNIAILNFPFSWLPTFIVPIVLLGHLTSIRQLLKPKY</sequence>
<name>A0A381FM57_9FLAO</name>
<dbReference type="Proteomes" id="UP000254282">
    <property type="component" value="Unassembled WGS sequence"/>
</dbReference>
<feature type="transmembrane region" description="Helical" evidence="1">
    <location>
        <begin position="119"/>
        <end position="138"/>
    </location>
</feature>
<organism evidence="2 3">
    <name type="scientific">Chryseobacterium indoltheticum</name>
    <dbReference type="NCBI Taxonomy" id="254"/>
    <lineage>
        <taxon>Bacteria</taxon>
        <taxon>Pseudomonadati</taxon>
        <taxon>Bacteroidota</taxon>
        <taxon>Flavobacteriia</taxon>
        <taxon>Flavobacteriales</taxon>
        <taxon>Weeksellaceae</taxon>
        <taxon>Chryseobacterium group</taxon>
        <taxon>Chryseobacterium</taxon>
    </lineage>
</organism>
<evidence type="ECO:0000313" key="2">
    <source>
        <dbReference type="EMBL" id="SUX47631.1"/>
    </source>
</evidence>
<feature type="transmembrane region" description="Helical" evidence="1">
    <location>
        <begin position="221"/>
        <end position="241"/>
    </location>
</feature>
<feature type="transmembrane region" description="Helical" evidence="1">
    <location>
        <begin position="20"/>
        <end position="40"/>
    </location>
</feature>
<feature type="transmembrane region" description="Helical" evidence="1">
    <location>
        <begin position="181"/>
        <end position="201"/>
    </location>
</feature>
<dbReference type="EMBL" id="UFVR01000004">
    <property type="protein sequence ID" value="SUX47631.1"/>
    <property type="molecule type" value="Genomic_DNA"/>
</dbReference>
<dbReference type="AlphaFoldDB" id="A0A381FM57"/>
<keyword evidence="1" id="KW-0472">Membrane</keyword>
<feature type="transmembrane region" description="Helical" evidence="1">
    <location>
        <begin position="150"/>
        <end position="169"/>
    </location>
</feature>